<dbReference type="Pfam" id="PF06751">
    <property type="entry name" value="EutB"/>
    <property type="match status" value="1"/>
</dbReference>
<dbReference type="InterPro" id="IPR010628">
    <property type="entry name" value="EutB"/>
</dbReference>
<dbReference type="Proteomes" id="UP000652176">
    <property type="component" value="Unassembled WGS sequence"/>
</dbReference>
<proteinExistence type="predicted"/>
<reference evidence="1 2" key="1">
    <citation type="submission" date="2020-09" db="EMBL/GenBank/DDBJ databases">
        <title>Methylomonas albis sp. nov. and Methylomonas fluvii sp. nov.: Two cold-adapted methanotrophs from the River Elbe and an amended description of Methylovulum psychrotolerans strain Eb1.</title>
        <authorList>
            <person name="Bussmann I.K."/>
            <person name="Klings K.-W."/>
            <person name="Warnstedt J."/>
            <person name="Hoppert M."/>
            <person name="Saborowski A."/>
            <person name="Horn F."/>
            <person name="Liebner S."/>
        </authorList>
    </citation>
    <scope>NUCLEOTIDE SEQUENCE [LARGE SCALE GENOMIC DNA]</scope>
    <source>
        <strain evidence="1 2">EbA</strain>
    </source>
</reference>
<comment type="caution">
    <text evidence="1">The sequence shown here is derived from an EMBL/GenBank/DDBJ whole genome shotgun (WGS) entry which is preliminary data.</text>
</comment>
<name>A0ABR9D0E7_9GAMM</name>
<dbReference type="Gene3D" id="3.20.20.70">
    <property type="entry name" value="Aldolase class I"/>
    <property type="match status" value="1"/>
</dbReference>
<dbReference type="PANTHER" id="PTHR39329:SF1">
    <property type="entry name" value="ETHANOLAMINE AMMONIA-LYASE LARGE SUBUNIT"/>
    <property type="match status" value="1"/>
</dbReference>
<dbReference type="InterPro" id="IPR013785">
    <property type="entry name" value="Aldolase_TIM"/>
</dbReference>
<accession>A0ABR9D0E7</accession>
<evidence type="ECO:0000313" key="1">
    <source>
        <dbReference type="EMBL" id="MBD9356286.1"/>
    </source>
</evidence>
<dbReference type="PANTHER" id="PTHR39329">
    <property type="entry name" value="ETHANOLAMINE AMMONIA-LYASE HEAVY CHAIN"/>
    <property type="match status" value="1"/>
</dbReference>
<keyword evidence="2" id="KW-1185">Reference proteome</keyword>
<evidence type="ECO:0000313" key="2">
    <source>
        <dbReference type="Proteomes" id="UP000652176"/>
    </source>
</evidence>
<protein>
    <submittedName>
        <fullName evidence="1">Ethanolamine ammonia-lyase subunit EutB</fullName>
    </submittedName>
</protein>
<dbReference type="EMBL" id="JACXSS010000001">
    <property type="protein sequence ID" value="MBD9356286.1"/>
    <property type="molecule type" value="Genomic_DNA"/>
</dbReference>
<sequence length="66" mass="7477">MPGGYSLSQHHWLAGAAWPLACNLIIRAGLEDHFCGKLLGVPMGCDICYTIMPRLIRTTWTRFRRC</sequence>
<organism evidence="1 2">
    <name type="scientific">Methylomonas albis</name>
    <dbReference type="NCBI Taxonomy" id="1854563"/>
    <lineage>
        <taxon>Bacteria</taxon>
        <taxon>Pseudomonadati</taxon>
        <taxon>Pseudomonadota</taxon>
        <taxon>Gammaproteobacteria</taxon>
        <taxon>Methylococcales</taxon>
        <taxon>Methylococcaceae</taxon>
        <taxon>Methylomonas</taxon>
    </lineage>
</organism>
<gene>
    <name evidence="1" type="primary">eutB</name>
    <name evidence="1" type="ORF">IE877_10355</name>
</gene>